<sequence>MTTSGVASGGSIAMQDAIAVNYLVLSYRITFVIGLGCVAVAKFLLPEFLQYGKTLLPSDGPHIKSRLRVIYCTVPKVWFAHFYYLSTTLSLVNVYLYYKSPIVWLVAFHSIRRLYETKVICKYSSSSRMNWSHYVVGIWFYTVLNIIIGLKHYERKVVYSLKPFSFLIFSLASWDQHNNHRTLSKLVKYSLPTEGLFRWVCCPHYFDEVLIYASLATYNLEFCWLLLWAFVNLSVSALENKKYYLVRFPKAQVPQYAIVPFIL</sequence>
<evidence type="ECO:0000256" key="1">
    <source>
        <dbReference type="ARBA" id="ARBA00004127"/>
    </source>
</evidence>
<evidence type="ECO:0000313" key="7">
    <source>
        <dbReference type="EMBL" id="QLL32316.1"/>
    </source>
</evidence>
<dbReference type="GO" id="GO:0003865">
    <property type="term" value="F:3-oxo-5-alpha-steroid 4-dehydrogenase activity"/>
    <property type="evidence" value="ECO:0007669"/>
    <property type="project" value="TreeGrafter"/>
</dbReference>
<dbReference type="KEGG" id="tgb:HG536_0C04850"/>
<name>A0A7G3ZFN0_9SACH</name>
<proteinExistence type="inferred from homology"/>
<dbReference type="GO" id="GO:0016095">
    <property type="term" value="P:polyprenol catabolic process"/>
    <property type="evidence" value="ECO:0007669"/>
    <property type="project" value="UniProtKB-UniRule"/>
</dbReference>
<evidence type="ECO:0000256" key="4">
    <source>
        <dbReference type="ARBA" id="ARBA00023136"/>
    </source>
</evidence>
<comment type="pathway">
    <text evidence="5">Protein modification; protein glycosylation.</text>
</comment>
<keyword evidence="8" id="KW-1185">Reference proteome</keyword>
<dbReference type="GO" id="GO:0006488">
    <property type="term" value="P:dolichol-linked oligosaccharide biosynthetic process"/>
    <property type="evidence" value="ECO:0007669"/>
    <property type="project" value="UniProtKB-UniRule"/>
</dbReference>
<comment type="caution">
    <text evidence="5">Lacks conserved residue(s) required for the propagation of feature annotation.</text>
</comment>
<dbReference type="PANTHER" id="PTHR14624:SF0">
    <property type="entry name" value="POLYPRENOL REDUCTASE"/>
    <property type="match status" value="1"/>
</dbReference>
<evidence type="ECO:0000259" key="6">
    <source>
        <dbReference type="Pfam" id="PF02544"/>
    </source>
</evidence>
<dbReference type="InterPro" id="IPR039698">
    <property type="entry name" value="Dfg10/SRD5A3"/>
</dbReference>
<dbReference type="PANTHER" id="PTHR14624">
    <property type="entry name" value="DFG10 PROTEIN"/>
    <property type="match status" value="1"/>
</dbReference>
<accession>A0A7G3ZFN0</accession>
<dbReference type="GeneID" id="59325452"/>
<comment type="similarity">
    <text evidence="5">Belongs to the steroid 5-alpha reductase family. Polyprenal reductase subfamily.</text>
</comment>
<gene>
    <name evidence="7" type="ORF">HG536_0C04850</name>
</gene>
<organism evidence="7 8">
    <name type="scientific">Torulaspora globosa</name>
    <dbReference type="NCBI Taxonomy" id="48254"/>
    <lineage>
        <taxon>Eukaryota</taxon>
        <taxon>Fungi</taxon>
        <taxon>Dikarya</taxon>
        <taxon>Ascomycota</taxon>
        <taxon>Saccharomycotina</taxon>
        <taxon>Saccharomycetes</taxon>
        <taxon>Saccharomycetales</taxon>
        <taxon>Saccharomycetaceae</taxon>
        <taxon>Torulaspora</taxon>
    </lineage>
</organism>
<keyword evidence="3 5" id="KW-1133">Transmembrane helix</keyword>
<comment type="catalytic activity">
    <reaction evidence="5">
        <text>a di-trans,poly-cis-dolichal + NADP(+) = a di-trans,poly-cis-polyprenal + NADPH + H(+)</text>
        <dbReference type="Rhea" id="RHEA:80727"/>
        <dbReference type="Rhea" id="RHEA-COMP:19536"/>
        <dbReference type="Rhea" id="RHEA-COMP:19537"/>
        <dbReference type="ChEBI" id="CHEBI:15378"/>
        <dbReference type="ChEBI" id="CHEBI:57783"/>
        <dbReference type="ChEBI" id="CHEBI:58349"/>
        <dbReference type="ChEBI" id="CHEBI:231623"/>
        <dbReference type="ChEBI" id="CHEBI:231637"/>
        <dbReference type="EC" id="1.3.1.94"/>
    </reaction>
    <physiologicalReaction direction="right-to-left" evidence="5">
        <dbReference type="Rhea" id="RHEA:80729"/>
    </physiologicalReaction>
</comment>
<feature type="transmembrane region" description="Helical" evidence="5">
    <location>
        <begin position="209"/>
        <end position="231"/>
    </location>
</feature>
<dbReference type="Pfam" id="PF02544">
    <property type="entry name" value="Steroid_dh"/>
    <property type="match status" value="1"/>
</dbReference>
<dbReference type="PROSITE" id="PS50244">
    <property type="entry name" value="S5A_REDUCTASE"/>
    <property type="match status" value="1"/>
</dbReference>
<keyword evidence="5" id="KW-0256">Endoplasmic reticulum</keyword>
<keyword evidence="2 5" id="KW-0812">Transmembrane</keyword>
<keyword evidence="5" id="KW-0560">Oxidoreductase</keyword>
<comment type="function">
    <text evidence="5">Plays a key role in early steps of protein N-linked glycosylation by being involved in the conversion of polyprenol into dolichol. Acts as a polyprenal reductase that mediates the reduction of polyprenal into dolichal in a NADP-dependent mechanism. Dolichols are required for the synthesis of dolichol-linked monosaccharides and the oligosaccharide precursor used for N-glycosylation.</text>
</comment>
<dbReference type="InterPro" id="IPR001104">
    <property type="entry name" value="3-oxo-5_a-steroid_4-DH_C"/>
</dbReference>
<evidence type="ECO:0000256" key="5">
    <source>
        <dbReference type="RuleBase" id="RU367081"/>
    </source>
</evidence>
<dbReference type="OrthoDB" id="541710at2759"/>
<feature type="transmembrane region" description="Helical" evidence="5">
    <location>
        <begin position="25"/>
        <end position="45"/>
    </location>
</feature>
<dbReference type="GO" id="GO:0160198">
    <property type="term" value="F:polyprenal reductase activity"/>
    <property type="evidence" value="ECO:0007669"/>
    <property type="project" value="UniProtKB-EC"/>
</dbReference>
<dbReference type="Proteomes" id="UP000515788">
    <property type="component" value="Chromosome 3"/>
</dbReference>
<dbReference type="UniPathway" id="UPA00378"/>
<dbReference type="GO" id="GO:0102389">
    <property type="term" value="F:polyprenol reductase activity"/>
    <property type="evidence" value="ECO:0007669"/>
    <property type="project" value="UniProtKB-UniRule"/>
</dbReference>
<comment type="subcellular location">
    <subcellularLocation>
        <location evidence="1">Endomembrane system</location>
        <topology evidence="1">Multi-pass membrane protein</topology>
    </subcellularLocation>
    <subcellularLocation>
        <location evidence="5">Endoplasmic reticulum membrane</location>
    </subcellularLocation>
</comment>
<protein>
    <recommendedName>
        <fullName evidence="5">Polyprenal reductase</fullName>
        <ecNumber evidence="5">1.3.1.94</ecNumber>
    </recommendedName>
</protein>
<dbReference type="AlphaFoldDB" id="A0A7G3ZFN0"/>
<evidence type="ECO:0000313" key="8">
    <source>
        <dbReference type="Proteomes" id="UP000515788"/>
    </source>
</evidence>
<dbReference type="GO" id="GO:0005789">
    <property type="term" value="C:endoplasmic reticulum membrane"/>
    <property type="evidence" value="ECO:0007669"/>
    <property type="project" value="UniProtKB-SubCell"/>
</dbReference>
<reference evidence="7 8" key="1">
    <citation type="submission" date="2020-06" db="EMBL/GenBank/DDBJ databases">
        <title>The yeast mating-type switching endonuclease HO is a domesticated member of an unorthodox homing genetic element family.</title>
        <authorList>
            <person name="Coughlan A.Y."/>
            <person name="Lombardi L."/>
            <person name="Braun-Galleani S."/>
            <person name="Martos A.R."/>
            <person name="Galeote V."/>
            <person name="Bigey F."/>
            <person name="Dequin S."/>
            <person name="Byrne K.P."/>
            <person name="Wolfe K.H."/>
        </authorList>
    </citation>
    <scope>NUCLEOTIDE SEQUENCE [LARGE SCALE GENOMIC DNA]</scope>
    <source>
        <strain evidence="7 8">CBS764</strain>
    </source>
</reference>
<feature type="domain" description="3-oxo-5-alpha-steroid 4-dehydrogenase C-terminal" evidence="6">
    <location>
        <begin position="161"/>
        <end position="263"/>
    </location>
</feature>
<evidence type="ECO:0000256" key="2">
    <source>
        <dbReference type="ARBA" id="ARBA00022692"/>
    </source>
</evidence>
<evidence type="ECO:0000256" key="3">
    <source>
        <dbReference type="ARBA" id="ARBA00022989"/>
    </source>
</evidence>
<keyword evidence="4 5" id="KW-0472">Membrane</keyword>
<dbReference type="RefSeq" id="XP_037138991.1">
    <property type="nucleotide sequence ID" value="XM_037283095.1"/>
</dbReference>
<dbReference type="EC" id="1.3.1.94" evidence="5"/>
<dbReference type="EMBL" id="CP059248">
    <property type="protein sequence ID" value="QLL32316.1"/>
    <property type="molecule type" value="Genomic_DNA"/>
</dbReference>
<feature type="transmembrane region" description="Helical" evidence="5">
    <location>
        <begin position="131"/>
        <end position="150"/>
    </location>
</feature>
<keyword evidence="5" id="KW-0521">NADP</keyword>